<dbReference type="Proteomes" id="UP000013827">
    <property type="component" value="Unassembled WGS sequence"/>
</dbReference>
<dbReference type="PANTHER" id="PTHR13037:SF24">
    <property type="entry name" value="POLYCOMB PROTEIN PCL-RELATED"/>
    <property type="match status" value="1"/>
</dbReference>
<organism evidence="4 5">
    <name type="scientific">Emiliania huxleyi (strain CCMP1516)</name>
    <dbReference type="NCBI Taxonomy" id="280463"/>
    <lineage>
        <taxon>Eukaryota</taxon>
        <taxon>Haptista</taxon>
        <taxon>Haptophyta</taxon>
        <taxon>Prymnesiophyceae</taxon>
        <taxon>Isochrysidales</taxon>
        <taxon>Noelaerhabdaceae</taxon>
        <taxon>Emiliania</taxon>
    </lineage>
</organism>
<dbReference type="SMART" id="SM00034">
    <property type="entry name" value="CLECT"/>
    <property type="match status" value="1"/>
</dbReference>
<name>A0A0D3KTJ3_EMIH1</name>
<dbReference type="RefSeq" id="XP_005791507.1">
    <property type="nucleotide sequence ID" value="XM_005791450.1"/>
</dbReference>
<evidence type="ECO:0000256" key="2">
    <source>
        <dbReference type="SAM" id="MobiDB-lite"/>
    </source>
</evidence>
<dbReference type="EnsemblProtists" id="EOD39078">
    <property type="protein sequence ID" value="EOD39078"/>
    <property type="gene ID" value="EMIHUDRAFT_223963"/>
</dbReference>
<feature type="compositionally biased region" description="Polar residues" evidence="2">
    <location>
        <begin position="1"/>
        <end position="10"/>
    </location>
</feature>
<dbReference type="SUPFAM" id="SSF56436">
    <property type="entry name" value="C-type lectin-like"/>
    <property type="match status" value="2"/>
</dbReference>
<dbReference type="KEGG" id="ehx:EMIHUDRAFT_223963"/>
<dbReference type="HOGENOM" id="CLU_226413_0_0_1"/>
<evidence type="ECO:0000313" key="4">
    <source>
        <dbReference type="EnsemblProtists" id="EOD39078"/>
    </source>
</evidence>
<accession>A0A0D3KTJ3</accession>
<feature type="compositionally biased region" description="Pro residues" evidence="2">
    <location>
        <begin position="773"/>
        <end position="796"/>
    </location>
</feature>
<dbReference type="Gene3D" id="3.10.100.10">
    <property type="entry name" value="Mannose-Binding Protein A, subunit A"/>
    <property type="match status" value="2"/>
</dbReference>
<feature type="region of interest" description="Disordered" evidence="2">
    <location>
        <begin position="1417"/>
        <end position="1445"/>
    </location>
</feature>
<reference evidence="5" key="1">
    <citation type="journal article" date="2013" name="Nature">
        <title>Pan genome of the phytoplankton Emiliania underpins its global distribution.</title>
        <authorList>
            <person name="Read B.A."/>
            <person name="Kegel J."/>
            <person name="Klute M.J."/>
            <person name="Kuo A."/>
            <person name="Lefebvre S.C."/>
            <person name="Maumus F."/>
            <person name="Mayer C."/>
            <person name="Miller J."/>
            <person name="Monier A."/>
            <person name="Salamov A."/>
            <person name="Young J."/>
            <person name="Aguilar M."/>
            <person name="Claverie J.M."/>
            <person name="Frickenhaus S."/>
            <person name="Gonzalez K."/>
            <person name="Herman E.K."/>
            <person name="Lin Y.C."/>
            <person name="Napier J."/>
            <person name="Ogata H."/>
            <person name="Sarno A.F."/>
            <person name="Shmutz J."/>
            <person name="Schroeder D."/>
            <person name="de Vargas C."/>
            <person name="Verret F."/>
            <person name="von Dassow P."/>
            <person name="Valentin K."/>
            <person name="Van de Peer Y."/>
            <person name="Wheeler G."/>
            <person name="Dacks J.B."/>
            <person name="Delwiche C.F."/>
            <person name="Dyhrman S.T."/>
            <person name="Glockner G."/>
            <person name="John U."/>
            <person name="Richards T."/>
            <person name="Worden A.Z."/>
            <person name="Zhang X."/>
            <person name="Grigoriev I.V."/>
            <person name="Allen A.E."/>
            <person name="Bidle K."/>
            <person name="Borodovsky M."/>
            <person name="Bowler C."/>
            <person name="Brownlee C."/>
            <person name="Cock J.M."/>
            <person name="Elias M."/>
            <person name="Gladyshev V.N."/>
            <person name="Groth M."/>
            <person name="Guda C."/>
            <person name="Hadaegh A."/>
            <person name="Iglesias-Rodriguez M.D."/>
            <person name="Jenkins J."/>
            <person name="Jones B.M."/>
            <person name="Lawson T."/>
            <person name="Leese F."/>
            <person name="Lindquist E."/>
            <person name="Lobanov A."/>
            <person name="Lomsadze A."/>
            <person name="Malik S.B."/>
            <person name="Marsh M.E."/>
            <person name="Mackinder L."/>
            <person name="Mock T."/>
            <person name="Mueller-Roeber B."/>
            <person name="Pagarete A."/>
            <person name="Parker M."/>
            <person name="Probert I."/>
            <person name="Quesneville H."/>
            <person name="Raines C."/>
            <person name="Rensing S.A."/>
            <person name="Riano-Pachon D.M."/>
            <person name="Richier S."/>
            <person name="Rokitta S."/>
            <person name="Shiraiwa Y."/>
            <person name="Soanes D.M."/>
            <person name="van der Giezen M."/>
            <person name="Wahlund T.M."/>
            <person name="Williams B."/>
            <person name="Wilson W."/>
            <person name="Wolfe G."/>
            <person name="Wurch L.L."/>
        </authorList>
    </citation>
    <scope>NUCLEOTIDE SEQUENCE</scope>
</reference>
<evidence type="ECO:0000256" key="1">
    <source>
        <dbReference type="ARBA" id="ARBA00022581"/>
    </source>
</evidence>
<protein>
    <recommendedName>
        <fullName evidence="3">C-type lectin domain-containing protein</fullName>
    </recommendedName>
</protein>
<feature type="compositionally biased region" description="Pro residues" evidence="2">
    <location>
        <begin position="239"/>
        <end position="250"/>
    </location>
</feature>
<feature type="region of interest" description="Disordered" evidence="2">
    <location>
        <begin position="773"/>
        <end position="797"/>
    </location>
</feature>
<reference evidence="4" key="2">
    <citation type="submission" date="2024-10" db="UniProtKB">
        <authorList>
            <consortium name="EnsemblProtists"/>
        </authorList>
    </citation>
    <scope>IDENTIFICATION</scope>
</reference>
<dbReference type="OMA" id="RINSFNC"/>
<feature type="compositionally biased region" description="Pro residues" evidence="2">
    <location>
        <begin position="2599"/>
        <end position="2622"/>
    </location>
</feature>
<dbReference type="GeneID" id="17284349"/>
<keyword evidence="1" id="KW-0945">Host-virus interaction</keyword>
<feature type="domain" description="C-type lectin" evidence="3">
    <location>
        <begin position="1949"/>
        <end position="2038"/>
    </location>
</feature>
<keyword evidence="5" id="KW-1185">Reference proteome</keyword>
<feature type="region of interest" description="Disordered" evidence="2">
    <location>
        <begin position="236"/>
        <end position="255"/>
    </location>
</feature>
<dbReference type="PROSITE" id="PS50041">
    <property type="entry name" value="C_TYPE_LECTIN_2"/>
    <property type="match status" value="2"/>
</dbReference>
<dbReference type="InterPro" id="IPR016186">
    <property type="entry name" value="C-type_lectin-like/link_sf"/>
</dbReference>
<dbReference type="InterPro" id="IPR001304">
    <property type="entry name" value="C-type_lectin-like"/>
</dbReference>
<dbReference type="InterPro" id="IPR016187">
    <property type="entry name" value="CTDL_fold"/>
</dbReference>
<proteinExistence type="predicted"/>
<feature type="compositionally biased region" description="Pro residues" evidence="2">
    <location>
        <begin position="1417"/>
        <end position="1440"/>
    </location>
</feature>
<feature type="domain" description="C-type lectin" evidence="3">
    <location>
        <begin position="2736"/>
        <end position="2799"/>
    </location>
</feature>
<sequence>MEAQTCSDGYTASPHPDEPRSDGRYTCYPPHCRCDASKCSSGFDDCWTTAGTPDDEEQTCRDGYLPIATNDWGLKCSSGGDDCWADPNMEAQTCSDGYTASPHPDDPRNEGRYTCYPPHCRCDASKCSSYGNDCYADGTPDGEAQTCRDGYLPIAIRDWHKCSSGGDDCWADPNMEAQTCSDGYTASPHPDEPRNEGRYTCYPPHCRCDASKCSSRDGDDCYADLRYEAQTCRDGYLPAPAPPPSPPPTPCVHDDSKCSSSGNDCYTYSESEAQTCSDGYTASPHPDDPRSDGRYTCYPPHCRCDASKCSSRDGDDCLAFPGHEAQTCRDGYLPIAINDWHKCSSDGDDCWADPNMEAQTCSDGYTASPHPDEPRSDGRYTCYPPHCRCDASKCSSGFDDCWTTAGTPDDEEQTCRDGYLPIATNDWGLKCSSGGDDCWADPNMEAQTCSDGYTASPHPDDPRNEGRYTCYPPHCRCDASKCSSAGGGDCYADGRPDGEAQTCRDGYLPIAIRDSHKCVEPTCWADPNMEAQTCSDGYTASPHPDDPRNEGRYTCYPPHCRCDASKCSSRDGDDCHADGTPYGEAQTCRDGYLPIAIRDSHKCSSGGGCWADPNYEAQTCSDGYTTSPHPDDPRNEGRYTCYPPHCRCDASKCSSRDGDDCYASPPGEAQTCRDGYLPIAIRDSHSGGDCCGDDGGYCGSEWVSTDASTWIDTCTGLDFIRVSPGCGVEVATETGGGGETFTYDSSVLVCGYECEPRPTPGCDRVRSLRLFPLAPPPPPHPPFQPGQAPAPPPPSPCVHDDSKCVEPTCWADPNMEAQTCSDGYTASPHPDEPRNEGRYTCYPPHCRCDASKCSSRDGDDCYASPPGEAQTCRDGYLPIATNAGHHKCLSGGNDCWADPNMEAQTCSDGYTASPHPDEPRNEGRYTCYPPHCLCDASKCSSRDGDDCYASPPGEAQTCRDGYLPIAIRDSLKCSSGGDDCWADPNMEAQTCSDGYTASPHPDDPRNEGRYTCYPPHCRCDASKCSSRDGDDCYASPPGEAQTCRDGYLPIAIRGSHKCVEPTCWADPNMEAQTCSDGYTASPHPDDPRNEGRYTCYPPHCRCDASKCSSYGNDCYADGTPDGEAQTCRDGYLPIAIRGSHKCLSGGDDCWADPNMEAQTCSDGYTASPHPDEPRNEGRYTCYPPHCRCDASKCSSYGNDCYADGTPDGEAQTCRDGYLPIAIRDWHKCSSGGDDCWADPNMEAQTCSDGYTASPHPDEPRNEGRYTCYPPHCRCDASKCSSRDGDDCYADLRYEAQTCRDGYLPCAARGYEYVGCNCDPASECSPWGSSSGGDCCGDDGGYCGSEWVSTDASTWIDTCTGLDFIRVSPGCGVEVATEAGGGGETFTYDSSVLVCGYECEPRPTPGCDRVRSLRLFPLAPPPPPHPPFQPGQAPAPPPPSPCVHDDSKCSSSGNDCYVNPDYEAQTCSDGYTASPHPDDPRNEGRYTCYPPHCRCDASKCSSRDGDDCYADGTPDGEAQTCRDGYLVVPVNDGQYTCCFDFDQPPSSPSALECDTLDFQIFTNTDCSGSPAVTSAMSDRTCVATPDSVLTGQYFDVDFTHWGMHATSETLVHACSDSSMDSCVDQFDGGERCSDVPFETCVAIDEARSTGIKITCAPAVDCAVPSEGVCLEYGSVDSDCCGNSDVVGCASGYILSLQIAIDEGGTWARPADAGFYPQCASGGQKIGNTCCTPDPSPPPPSPAECCADVCPTRSYCEAEGIGGGYCNCGDCGVPSCGDCDCNHYGEQCCDFSGGCDPTCGGEPSMCRDNSNDCCANEAMGEAAVCEAGYVPTVQPQSYDDCPNYTCMPAPPPSPTCVDDPKGILAADAYLSPGGTTCAEKMAQVGATCETIDEDYNGYRVSYAQLCPATCGTCASYTEPECHRPEVCCCDPPPPSPPLPFGLSAVSPDALTFSEAVAWCAAQGLTLAMPRTESENEAVYAACQSYYACWLDARENAAGDGWVDGDGNALTYTNWDGGEGSCHCGENRIFINRVGTAEWHDVGEGGDGQTHAICQQPSGSISPSPPSSTVCDTSQCAEYSPTSQDDDCCALDSDIYCMNGYTLSRVMPGTPGVTWLNGQMSGCEGYGGNTCCSPPESLAPPPSPSSCARGYTAVSGEGCSNYIHMDDASTYGVQGGSTTLEECAAAVQALNGQDGCVGEYFFFETDGYCNCPTDACTTGSENSNAGGSGQLYRFNSDCDSSPSSLQYVGSPQQGYAGAMAYCATLGGTLASATAELQAMYSTWTSAEIWILDSGSGGSSLYDTCHAGGCPCINCAYASEAWGYGAENELSCYGGISGMASNLEHACWAELDTRPSCCGYCGPWAGSADGTQWVETCHHLDIIRVTPGCSYELERSDGQRFTFHQDTRVCANTVGCDSVRRIRLHHNRWNGALIRWLRDPVRICGHEPRMYHVRFGDGACVGRGRRQRCIHWAPAAVLSARLQWLGLADGCVARGYESVGCNCDPASECSPWGSSSGGDCCGDDGGYCGSEWVSTDASTWIDTCTELDFIRVSPGCGVEVATETGGGGETFTYDSSVLVCGYECEPRPTPGCDRVRSLRLFPLAPPPPPHPPFQPGQAPAPPPPSPCVHDDSKCSSSGNDCYVNPDYEAQTCSDGYTASPHPDEPRSEWRYTCYPPHCRCDASKCSSRDGDDCHADGRPDVGNAGRLDGGDPTGLELCDLCTEWATDLCGETALAKECQWAGCSDFMRDSDREEEGTFAWVDGSPVDYTNWGSGEPNSYGSTNEDCAGFHVYYTDGKWNDFTCGGIDSNDGNAPIGYRVLLDASQMTGDPASTLYDYADSISLDAQFHLVDTISGTDLNQTKIIDLCESAAASATCAIGDGATISELKLLQLLDRTDTIRGDPLLDASEIEGDGAGRPDA</sequence>
<dbReference type="PANTHER" id="PTHR13037">
    <property type="entry name" value="FORMIN"/>
    <property type="match status" value="1"/>
</dbReference>
<feature type="region of interest" description="Disordered" evidence="2">
    <location>
        <begin position="2599"/>
        <end position="2627"/>
    </location>
</feature>
<evidence type="ECO:0000259" key="3">
    <source>
        <dbReference type="PROSITE" id="PS50041"/>
    </source>
</evidence>
<feature type="region of interest" description="Disordered" evidence="2">
    <location>
        <begin position="1"/>
        <end position="22"/>
    </location>
</feature>
<dbReference type="PaxDb" id="2903-EOD39078"/>
<evidence type="ECO:0000313" key="5">
    <source>
        <dbReference type="Proteomes" id="UP000013827"/>
    </source>
</evidence>